<reference evidence="1 4" key="2">
    <citation type="submission" date="2016-07" db="EMBL/GenBank/DDBJ databases">
        <title>Complete genome sequences of Bordetella pseudohinzii.</title>
        <authorList>
            <person name="Spilker T."/>
            <person name="Darrah R."/>
            <person name="LiPuma J.J."/>
        </authorList>
    </citation>
    <scope>NUCLEOTIDE SEQUENCE [LARGE SCALE GENOMIC DNA]</scope>
    <source>
        <strain evidence="1 4">HI4681</strain>
    </source>
</reference>
<dbReference type="EMBL" id="CP016440">
    <property type="protein sequence ID" value="ANY15524.1"/>
    <property type="molecule type" value="Genomic_DNA"/>
</dbReference>
<evidence type="ECO:0000313" key="3">
    <source>
        <dbReference type="Proteomes" id="UP000053096"/>
    </source>
</evidence>
<evidence type="ECO:0000313" key="2">
    <source>
        <dbReference type="EMBL" id="CUI84005.1"/>
    </source>
</evidence>
<dbReference type="Pfam" id="PF00132">
    <property type="entry name" value="Hexapep"/>
    <property type="match status" value="1"/>
</dbReference>
<dbReference type="RefSeq" id="WP_043212717.1">
    <property type="nucleotide sequence ID" value="NZ_CAJGUP010000198.1"/>
</dbReference>
<accession>A0A0J6C8Y9</accession>
<dbReference type="InterPro" id="IPR047324">
    <property type="entry name" value="LbH_gamma_CA-like"/>
</dbReference>
<organism evidence="2 3">
    <name type="scientific">Bordetella pseudohinzii</name>
    <dbReference type="NCBI Taxonomy" id="1331258"/>
    <lineage>
        <taxon>Bacteria</taxon>
        <taxon>Pseudomonadati</taxon>
        <taxon>Pseudomonadota</taxon>
        <taxon>Betaproteobacteria</taxon>
        <taxon>Burkholderiales</taxon>
        <taxon>Alcaligenaceae</taxon>
        <taxon>Bordetella</taxon>
    </lineage>
</organism>
<dbReference type="PANTHER" id="PTHR13061">
    <property type="entry name" value="DYNACTIN SUBUNIT P25"/>
    <property type="match status" value="1"/>
</dbReference>
<evidence type="ECO:0000313" key="4">
    <source>
        <dbReference type="Proteomes" id="UP000092950"/>
    </source>
</evidence>
<dbReference type="CDD" id="cd04645">
    <property type="entry name" value="LbH_gamma_CA_like"/>
    <property type="match status" value="1"/>
</dbReference>
<name>A0A0J6C8Y9_9BORD</name>
<evidence type="ECO:0000313" key="1">
    <source>
        <dbReference type="EMBL" id="ANY15524.1"/>
    </source>
</evidence>
<dbReference type="Proteomes" id="UP000053096">
    <property type="component" value="Unassembled WGS sequence"/>
</dbReference>
<reference evidence="2 3" key="1">
    <citation type="submission" date="2015-09" db="EMBL/GenBank/DDBJ databases">
        <authorList>
            <person name="Jackson K.R."/>
            <person name="Lunt B.L."/>
            <person name="Fisher J.N.B."/>
            <person name="Gardner A.V."/>
            <person name="Bailey M.E."/>
            <person name="Deus L.M."/>
            <person name="Earl A.S."/>
            <person name="Gibby P.D."/>
            <person name="Hartmann K.A."/>
            <person name="Liu J.E."/>
            <person name="Manci A.M."/>
            <person name="Nielsen D.A."/>
            <person name="Solomon M.B."/>
            <person name="Breakwell D.P."/>
            <person name="Burnett S.H."/>
            <person name="Grose J.H."/>
        </authorList>
    </citation>
    <scope>NUCLEOTIDE SEQUENCE [LARGE SCALE GENOMIC DNA]</scope>
    <source>
        <strain evidence="2 3">2789STDY5608636</strain>
    </source>
</reference>
<protein>
    <submittedName>
        <fullName evidence="2">Carnitine operon protein CaiE</fullName>
    </submittedName>
    <submittedName>
        <fullName evidence="1">Gamma carbonic anhydrase family protein</fullName>
    </submittedName>
</protein>
<sequence>MPIYQLDDYIPRIDPSAYVADSADLIGQVVLAAGVSIWSHVAIRADNEPIVIGEGSNVQEGSVLHVDRGCPMHIGPHVTVGHQAMLHGCTIESGALIGMQAIVLNNAVIGKNCLIGAGAIVPEGRRIPDNSLVIGIGKIVRELSPEEIADMHAGTRHYVERGQHYKTALKRIG</sequence>
<dbReference type="InterPro" id="IPR011004">
    <property type="entry name" value="Trimer_LpxA-like_sf"/>
</dbReference>
<dbReference type="InterPro" id="IPR050484">
    <property type="entry name" value="Transf_Hexapept/Carb_Anhydrase"/>
</dbReference>
<dbReference type="OrthoDB" id="9803036at2"/>
<dbReference type="SUPFAM" id="SSF51161">
    <property type="entry name" value="Trimeric LpxA-like enzymes"/>
    <property type="match status" value="1"/>
</dbReference>
<dbReference type="PANTHER" id="PTHR13061:SF50">
    <property type="entry name" value="GAMMA CARBONIC ANHYDRASE 1, MITOCHONDRIAL"/>
    <property type="match status" value="1"/>
</dbReference>
<dbReference type="KEGG" id="bpdz:BBN53_06205"/>
<accession>A0A0M7FPG5</accession>
<dbReference type="Proteomes" id="UP000092950">
    <property type="component" value="Chromosome"/>
</dbReference>
<keyword evidence="4" id="KW-1185">Reference proteome</keyword>
<dbReference type="Gene3D" id="2.160.10.10">
    <property type="entry name" value="Hexapeptide repeat proteins"/>
    <property type="match status" value="1"/>
</dbReference>
<proteinExistence type="predicted"/>
<dbReference type="EMBL" id="CYTV01000006">
    <property type="protein sequence ID" value="CUI84005.1"/>
    <property type="molecule type" value="Genomic_DNA"/>
</dbReference>
<gene>
    <name evidence="2" type="primary">yrdA</name>
    <name evidence="1" type="ORF">BBN53_06205</name>
    <name evidence="2" type="ORF">ERS370011_02468</name>
</gene>
<dbReference type="AlphaFoldDB" id="A0A0J6C8Y9"/>
<dbReference type="InterPro" id="IPR001451">
    <property type="entry name" value="Hexapep"/>
</dbReference>